<dbReference type="CDD" id="cd11557">
    <property type="entry name" value="ST7"/>
    <property type="match status" value="1"/>
</dbReference>
<dbReference type="EnsemblMetazoa" id="SSS_3878s_mrna">
    <property type="protein sequence ID" value="KAF7495762.1"/>
    <property type="gene ID" value="SSS_3878"/>
</dbReference>
<feature type="transmembrane region" description="Helical" evidence="8">
    <location>
        <begin position="530"/>
        <end position="548"/>
    </location>
</feature>
<keyword evidence="4 8" id="KW-1133">Transmembrane helix</keyword>
<feature type="compositionally biased region" description="Low complexity" evidence="7">
    <location>
        <begin position="210"/>
        <end position="239"/>
    </location>
</feature>
<evidence type="ECO:0000256" key="5">
    <source>
        <dbReference type="ARBA" id="ARBA00023136"/>
    </source>
</evidence>
<dbReference type="OrthoDB" id="5914722at2759"/>
<evidence type="ECO:0000256" key="7">
    <source>
        <dbReference type="SAM" id="MobiDB-lite"/>
    </source>
</evidence>
<evidence type="ECO:0000256" key="6">
    <source>
        <dbReference type="ARBA" id="ARBA00040270"/>
    </source>
</evidence>
<keyword evidence="5 8" id="KW-0472">Membrane</keyword>
<dbReference type="Proteomes" id="UP000070412">
    <property type="component" value="Unassembled WGS sequence"/>
</dbReference>
<reference evidence="11" key="1">
    <citation type="journal article" date="2020" name="PLoS Negl. Trop. Dis.">
        <title>High-quality nuclear genome for Sarcoptes scabiei-A critical resource for a neglected parasite.</title>
        <authorList>
            <person name="Korhonen P.K."/>
            <person name="Gasser R.B."/>
            <person name="Ma G."/>
            <person name="Wang T."/>
            <person name="Stroehlein A.J."/>
            <person name="Young N.D."/>
            <person name="Ang C.S."/>
            <person name="Fernando D.D."/>
            <person name="Lu H.C."/>
            <person name="Taylor S."/>
            <person name="Reynolds S.L."/>
            <person name="Mofiz E."/>
            <person name="Najaraj S.H."/>
            <person name="Gowda H."/>
            <person name="Madugundu A."/>
            <person name="Renuse S."/>
            <person name="Holt D."/>
            <person name="Pandey A."/>
            <person name="Papenfuss A.T."/>
            <person name="Fischer K."/>
        </authorList>
    </citation>
    <scope>NUCLEOTIDE SEQUENCE [LARGE SCALE GENOMIC DNA]</scope>
</reference>
<protein>
    <recommendedName>
        <fullName evidence="6">Protein ST7 homolog</fullName>
    </recommendedName>
</protein>
<evidence type="ECO:0000256" key="1">
    <source>
        <dbReference type="ARBA" id="ARBA00004141"/>
    </source>
</evidence>
<feature type="region of interest" description="Disordered" evidence="7">
    <location>
        <begin position="210"/>
        <end position="241"/>
    </location>
</feature>
<comment type="subcellular location">
    <subcellularLocation>
        <location evidence="1">Membrane</location>
        <topology evidence="1">Multi-pass membrane protein</topology>
    </subcellularLocation>
</comment>
<evidence type="ECO:0000313" key="11">
    <source>
        <dbReference type="Proteomes" id="UP000070412"/>
    </source>
</evidence>
<dbReference type="Pfam" id="PF04184">
    <property type="entry name" value="ST7"/>
    <property type="match status" value="2"/>
</dbReference>
<dbReference type="EMBL" id="WVUK01000045">
    <property type="protein sequence ID" value="KAF7495762.1"/>
    <property type="molecule type" value="Genomic_DNA"/>
</dbReference>
<keyword evidence="11" id="KW-1185">Reference proteome</keyword>
<proteinExistence type="inferred from homology"/>
<dbReference type="GO" id="GO:0016020">
    <property type="term" value="C:membrane"/>
    <property type="evidence" value="ECO:0007669"/>
    <property type="project" value="UniProtKB-SubCell"/>
</dbReference>
<reference evidence="10" key="3">
    <citation type="submission" date="2022-06" db="UniProtKB">
        <authorList>
            <consortium name="EnsemblMetazoa"/>
        </authorList>
    </citation>
    <scope>IDENTIFICATION</scope>
</reference>
<evidence type="ECO:0000313" key="9">
    <source>
        <dbReference type="EMBL" id="KAF7495762.1"/>
    </source>
</evidence>
<keyword evidence="3 8" id="KW-0812">Transmembrane</keyword>
<feature type="transmembrane region" description="Helical" evidence="8">
    <location>
        <begin position="12"/>
        <end position="34"/>
    </location>
</feature>
<reference evidence="9" key="2">
    <citation type="submission" date="2020-01" db="EMBL/GenBank/DDBJ databases">
        <authorList>
            <person name="Korhonen P.K.K."/>
            <person name="Guangxu M.G."/>
            <person name="Wang T.W."/>
            <person name="Stroehlein A.J.S."/>
            <person name="Young N.D."/>
            <person name="Ang C.-S.A."/>
            <person name="Fernando D.W.F."/>
            <person name="Lu H.L."/>
            <person name="Taylor S.T."/>
            <person name="Ehtesham M.E.M."/>
            <person name="Najaraj S.H.N."/>
            <person name="Harsha G.H.G."/>
            <person name="Madugundu A.M."/>
            <person name="Renuse S.R."/>
            <person name="Holt D.H."/>
            <person name="Pandey A.P."/>
            <person name="Papenfuss A.P."/>
            <person name="Gasser R.B.G."/>
            <person name="Fischer K.F."/>
        </authorList>
    </citation>
    <scope>NUCLEOTIDE SEQUENCE</scope>
    <source>
        <strain evidence="9">SSS_KF_BRIS2020</strain>
    </source>
</reference>
<organism evidence="9">
    <name type="scientific">Sarcoptes scabiei</name>
    <name type="common">Itch mite</name>
    <name type="synonym">Acarus scabiei</name>
    <dbReference type="NCBI Taxonomy" id="52283"/>
    <lineage>
        <taxon>Eukaryota</taxon>
        <taxon>Metazoa</taxon>
        <taxon>Ecdysozoa</taxon>
        <taxon>Arthropoda</taxon>
        <taxon>Chelicerata</taxon>
        <taxon>Arachnida</taxon>
        <taxon>Acari</taxon>
        <taxon>Acariformes</taxon>
        <taxon>Sarcoptiformes</taxon>
        <taxon>Astigmata</taxon>
        <taxon>Psoroptidia</taxon>
        <taxon>Sarcoptoidea</taxon>
        <taxon>Sarcoptidae</taxon>
        <taxon>Sarcoptinae</taxon>
        <taxon>Sarcoptes</taxon>
    </lineage>
</organism>
<dbReference type="PANTHER" id="PTHR12745:SF6">
    <property type="entry name" value="PROTEIN ST7 HOMOLOG"/>
    <property type="match status" value="1"/>
</dbReference>
<dbReference type="PANTHER" id="PTHR12745">
    <property type="entry name" value="SUPPRESSION OF TUMORIGENICITY 7"/>
    <property type="match status" value="1"/>
</dbReference>
<sequence>MVFWNVLTPRFYLALTASSFIISIIILLFEWWYFSSYGVSFIEQVLINFIAFVTGNDSQRINDNSIDDENQTDYDHVMHGTILANESIVWRNPLSLFRGSEYNQLTLATNKEPLTFYDMNLSAQEHQVFFTCESDIDHPDMEIMLTAWRERDPEIRIKSAHKALEKNPGCAPAYILLAEEEAKTVAESEQIFLTALKVAEAHYNRSYSNNSTTITNSSSNNNNNSINSNSNYNNTNNNNFTLNPSPQSILKAQQRRDLKVLIYIRRRLAVCARKLGRLKESVKMLRDLIKEFPMMNRTDIHENLIEALLEMNAYADVQTLLAKYDYLNLPNSATICYTSALLKSRCIGDKFSPDVIVKRGLSVSEINAVEAIHRAVEFNPYVPEYLLETRKLIFPPEHVVRRGDSEAIAYAFFHLPHWKRVEGALNLLDCTWKGSKRYNFCFASHRKRKRSNNFIFSSIAFRILPFPLNKGHPFSHQNYSSNTDRELLPDYHKVSVYPKKTIPFFIRFTTSFCTLTAVMTFIFYQYPMQIIFFVQTFVYYSTELFAMITDKLENYLPSHINYLLNHIIFWQ</sequence>
<evidence type="ECO:0000256" key="8">
    <source>
        <dbReference type="SAM" id="Phobius"/>
    </source>
</evidence>
<accession>A0A834VFL1</accession>
<dbReference type="InterPro" id="IPR011990">
    <property type="entry name" value="TPR-like_helical_dom_sf"/>
</dbReference>
<dbReference type="AlphaFoldDB" id="A0A834VFL1"/>
<comment type="similarity">
    <text evidence="2">Belongs to the ST7 family.</text>
</comment>
<dbReference type="InterPro" id="IPR007311">
    <property type="entry name" value="ST7"/>
</dbReference>
<evidence type="ECO:0000256" key="4">
    <source>
        <dbReference type="ARBA" id="ARBA00022989"/>
    </source>
</evidence>
<evidence type="ECO:0000256" key="2">
    <source>
        <dbReference type="ARBA" id="ARBA00009751"/>
    </source>
</evidence>
<evidence type="ECO:0000256" key="3">
    <source>
        <dbReference type="ARBA" id="ARBA00022692"/>
    </source>
</evidence>
<feature type="transmembrane region" description="Helical" evidence="8">
    <location>
        <begin position="504"/>
        <end position="524"/>
    </location>
</feature>
<gene>
    <name evidence="9" type="ORF">SSS_3878</name>
</gene>
<dbReference type="Gene3D" id="1.25.40.10">
    <property type="entry name" value="Tetratricopeptide repeat domain"/>
    <property type="match status" value="1"/>
</dbReference>
<evidence type="ECO:0000313" key="10">
    <source>
        <dbReference type="EnsemblMetazoa" id="KAF7495762.1"/>
    </source>
</evidence>
<name>A0A834VFL1_SARSC</name>